<proteinExistence type="predicted"/>
<reference evidence="2" key="1">
    <citation type="submission" date="2023-03" db="EMBL/GenBank/DDBJ databases">
        <title>Actinoallomurus iriomotensis NBRC 103681.</title>
        <authorList>
            <person name="Ichikawa N."/>
            <person name="Sato H."/>
            <person name="Tonouchi N."/>
        </authorList>
    </citation>
    <scope>NUCLEOTIDE SEQUENCE</scope>
    <source>
        <strain evidence="2">NBRC 103681</strain>
    </source>
</reference>
<comment type="caution">
    <text evidence="2">The sequence shown here is derived from an EMBL/GenBank/DDBJ whole genome shotgun (WGS) entry which is preliminary data.</text>
</comment>
<evidence type="ECO:0000313" key="2">
    <source>
        <dbReference type="EMBL" id="GLY79194.1"/>
    </source>
</evidence>
<dbReference type="Proteomes" id="UP001165135">
    <property type="component" value="Unassembled WGS sequence"/>
</dbReference>
<dbReference type="EMBL" id="BSTJ01000011">
    <property type="protein sequence ID" value="GLY79194.1"/>
    <property type="molecule type" value="Genomic_DNA"/>
</dbReference>
<feature type="transmembrane region" description="Helical" evidence="1">
    <location>
        <begin position="53"/>
        <end position="75"/>
    </location>
</feature>
<name>A0A9W6VTJ4_9ACTN</name>
<dbReference type="AlphaFoldDB" id="A0A9W6VTJ4"/>
<keyword evidence="1" id="KW-0472">Membrane</keyword>
<evidence type="ECO:0000256" key="1">
    <source>
        <dbReference type="SAM" id="Phobius"/>
    </source>
</evidence>
<keyword evidence="1" id="KW-0812">Transmembrane</keyword>
<accession>A0A9W6VTJ4</accession>
<keyword evidence="1" id="KW-1133">Transmembrane helix</keyword>
<evidence type="ECO:0000313" key="3">
    <source>
        <dbReference type="Proteomes" id="UP001165135"/>
    </source>
</evidence>
<sequence length="84" mass="9576">MLQTVFAVVFAGYGATAVVVARTRWADLWEDVQHAVNEASAMRPPWEQLLSRYFGAVALLIYSVIRGLCWPLLLYRHLIRRNAS</sequence>
<protein>
    <submittedName>
        <fullName evidence="2">Uncharacterized protein</fullName>
    </submittedName>
</protein>
<organism evidence="2 3">
    <name type="scientific">Actinoallomurus iriomotensis</name>
    <dbReference type="NCBI Taxonomy" id="478107"/>
    <lineage>
        <taxon>Bacteria</taxon>
        <taxon>Bacillati</taxon>
        <taxon>Actinomycetota</taxon>
        <taxon>Actinomycetes</taxon>
        <taxon>Streptosporangiales</taxon>
        <taxon>Thermomonosporaceae</taxon>
        <taxon>Actinoallomurus</taxon>
    </lineage>
</organism>
<gene>
    <name evidence="2" type="ORF">Airi01_074610</name>
</gene>